<keyword evidence="3" id="KW-1185">Reference proteome</keyword>
<feature type="transmembrane region" description="Helical" evidence="1">
    <location>
        <begin position="358"/>
        <end position="391"/>
    </location>
</feature>
<keyword evidence="1" id="KW-1133">Transmembrane helix</keyword>
<evidence type="ECO:0000313" key="3">
    <source>
        <dbReference type="Proteomes" id="UP001444661"/>
    </source>
</evidence>
<keyword evidence="1" id="KW-0812">Transmembrane</keyword>
<evidence type="ECO:0000313" key="2">
    <source>
        <dbReference type="EMBL" id="KAK8038691.1"/>
    </source>
</evidence>
<proteinExistence type="predicted"/>
<sequence>MTPENLTMATSYGRYQRTLSSAYWGNTWSLENNYTITAEAAATLHNGVTEMYGTIWDAMHDGYVTLTQAIERPYLNIPQPVKGVATQVQCTSFPKSQLSINQSLESETLGFIRPIPVSIGNATGSESTSTVNLTWIDMGDTADTNKSIGVLVTLPQAFQSQSGVDPATDPTLRQDYAMCLCAVVARWAPVNMGWDANMTHIISSNLTKGHLSKLGEIWDDDSHADEYGASRPIHVGVDWADMLNVGGRLVEAHSGEVINASSIEALFWRHMSQYSPAGDDAPVWSMNSSDYSGEVQVQADNKKWAGYAVESLAARVLSLVFTDGISRAADWAGYDVFYNSSQPPSGYHISVDVKRYGWGYGLSGLTIFAICVLFIHAAMVIVYTGYSVYLAVRGRHRPYRMLADVGELVVMSLGSRPTPKLSTGEDSPWTIAMSVKEDKDHRAELTACDNASSLSRAVRGYWRVNSGEVSTRSGTLRQRHQTADQPLNTAQAYLEPNL</sequence>
<gene>
    <name evidence="2" type="ORF">PG993_007102</name>
</gene>
<accession>A0ABR1SXY3</accession>
<protein>
    <submittedName>
        <fullName evidence="2">Uncharacterized protein</fullName>
    </submittedName>
</protein>
<reference evidence="2 3" key="1">
    <citation type="submission" date="2023-01" db="EMBL/GenBank/DDBJ databases">
        <title>Analysis of 21 Apiospora genomes using comparative genomics revels a genus with tremendous synthesis potential of carbohydrate active enzymes and secondary metabolites.</title>
        <authorList>
            <person name="Sorensen T."/>
        </authorList>
    </citation>
    <scope>NUCLEOTIDE SEQUENCE [LARGE SCALE GENOMIC DNA]</scope>
    <source>
        <strain evidence="2 3">CBS 33761</strain>
    </source>
</reference>
<keyword evidence="1" id="KW-0472">Membrane</keyword>
<name>A0ABR1SXY3_9PEZI</name>
<organism evidence="2 3">
    <name type="scientific">Apiospora rasikravindrae</name>
    <dbReference type="NCBI Taxonomy" id="990691"/>
    <lineage>
        <taxon>Eukaryota</taxon>
        <taxon>Fungi</taxon>
        <taxon>Dikarya</taxon>
        <taxon>Ascomycota</taxon>
        <taxon>Pezizomycotina</taxon>
        <taxon>Sordariomycetes</taxon>
        <taxon>Xylariomycetidae</taxon>
        <taxon>Amphisphaeriales</taxon>
        <taxon>Apiosporaceae</taxon>
        <taxon>Apiospora</taxon>
    </lineage>
</organism>
<evidence type="ECO:0000256" key="1">
    <source>
        <dbReference type="SAM" id="Phobius"/>
    </source>
</evidence>
<dbReference type="Proteomes" id="UP001444661">
    <property type="component" value="Unassembled WGS sequence"/>
</dbReference>
<dbReference type="EMBL" id="JAQQWK010000006">
    <property type="protein sequence ID" value="KAK8038691.1"/>
    <property type="molecule type" value="Genomic_DNA"/>
</dbReference>
<comment type="caution">
    <text evidence="2">The sequence shown here is derived from an EMBL/GenBank/DDBJ whole genome shotgun (WGS) entry which is preliminary data.</text>
</comment>